<feature type="transmembrane region" description="Helical" evidence="1">
    <location>
        <begin position="20"/>
        <end position="38"/>
    </location>
</feature>
<keyword evidence="1" id="KW-0472">Membrane</keyword>
<gene>
    <name evidence="2" type="ORF">SAMN05444920_104428</name>
</gene>
<protein>
    <submittedName>
        <fullName evidence="2">Uncharacterized protein</fullName>
    </submittedName>
</protein>
<feature type="transmembrane region" description="Helical" evidence="1">
    <location>
        <begin position="205"/>
        <end position="226"/>
    </location>
</feature>
<keyword evidence="3" id="KW-1185">Reference proteome</keyword>
<keyword evidence="1" id="KW-1133">Transmembrane helix</keyword>
<organism evidence="2 3">
    <name type="scientific">Nonomuraea solani</name>
    <dbReference type="NCBI Taxonomy" id="1144553"/>
    <lineage>
        <taxon>Bacteria</taxon>
        <taxon>Bacillati</taxon>
        <taxon>Actinomycetota</taxon>
        <taxon>Actinomycetes</taxon>
        <taxon>Streptosporangiales</taxon>
        <taxon>Streptosporangiaceae</taxon>
        <taxon>Nonomuraea</taxon>
    </lineage>
</organism>
<dbReference type="AlphaFoldDB" id="A0A1H6CVA2"/>
<sequence length="331" mass="36865">MSKLASLGFGDAEFSPRLKLVNLIPSGVLIGIVALLLLSGAPAQAPKPKVLESKWDDYGLPGSLVLASAILILALMLQPLELATIRFLEGYGPARGPIGRIRALGIWLQARRATRAGWVVKNKDNLGPQSTLAAEEKGRLLAFPPSGDLLPTSLGNRLRCGEEQAGEPYGMDFVLLWPRLHLVLPKSVLETVNEYRNQLDTAARLCIAFALSGVVSAALLFRYVLWLPLPLALFLLSWMSYRAALAAAAVYATAYTAAVDVHRLKLMQEMRLELPRTLRKECELNETLSRMWHRDIDVDEVPDLRYTTTDKDYGLFIHLVRDRRNERRTRT</sequence>
<dbReference type="Proteomes" id="UP000236732">
    <property type="component" value="Unassembled WGS sequence"/>
</dbReference>
<name>A0A1H6CVA2_9ACTN</name>
<dbReference type="EMBL" id="FNVT01000004">
    <property type="protein sequence ID" value="SEG76894.1"/>
    <property type="molecule type" value="Genomic_DNA"/>
</dbReference>
<dbReference type="OrthoDB" id="529448at2"/>
<feature type="transmembrane region" description="Helical" evidence="1">
    <location>
        <begin position="58"/>
        <end position="77"/>
    </location>
</feature>
<feature type="transmembrane region" description="Helical" evidence="1">
    <location>
        <begin position="238"/>
        <end position="261"/>
    </location>
</feature>
<dbReference type="RefSeq" id="WP_103956949.1">
    <property type="nucleotide sequence ID" value="NZ_FNVT01000004.1"/>
</dbReference>
<accession>A0A1H6CVA2</accession>
<evidence type="ECO:0000313" key="2">
    <source>
        <dbReference type="EMBL" id="SEG76894.1"/>
    </source>
</evidence>
<evidence type="ECO:0000256" key="1">
    <source>
        <dbReference type="SAM" id="Phobius"/>
    </source>
</evidence>
<proteinExistence type="predicted"/>
<keyword evidence="1" id="KW-0812">Transmembrane</keyword>
<reference evidence="2 3" key="1">
    <citation type="submission" date="2016-10" db="EMBL/GenBank/DDBJ databases">
        <authorList>
            <person name="de Groot N.N."/>
        </authorList>
    </citation>
    <scope>NUCLEOTIDE SEQUENCE [LARGE SCALE GENOMIC DNA]</scope>
    <source>
        <strain evidence="2 3">CGMCC 4.7037</strain>
    </source>
</reference>
<evidence type="ECO:0000313" key="3">
    <source>
        <dbReference type="Proteomes" id="UP000236732"/>
    </source>
</evidence>